<accession>A0ACD4R5N3</accession>
<evidence type="ECO:0000313" key="2">
    <source>
        <dbReference type="Proteomes" id="UP001226091"/>
    </source>
</evidence>
<protein>
    <submittedName>
        <fullName evidence="1">Uncharacterized protein</fullName>
    </submittedName>
</protein>
<evidence type="ECO:0000313" key="1">
    <source>
        <dbReference type="EMBL" id="WHZ55758.1"/>
    </source>
</evidence>
<name>A0ACD4R5N3_9BACI</name>
<organism evidence="1 2">
    <name type="scientific">Metabacillus hrfriensis</name>
    <dbReference type="NCBI Taxonomy" id="3048891"/>
    <lineage>
        <taxon>Bacteria</taxon>
        <taxon>Bacillati</taxon>
        <taxon>Bacillota</taxon>
        <taxon>Bacilli</taxon>
        <taxon>Bacillales</taxon>
        <taxon>Bacillaceae</taxon>
        <taxon>Metabacillus</taxon>
    </lineage>
</organism>
<keyword evidence="2" id="KW-1185">Reference proteome</keyword>
<dbReference type="EMBL" id="CP126116">
    <property type="protein sequence ID" value="WHZ55758.1"/>
    <property type="molecule type" value="Genomic_DNA"/>
</dbReference>
<gene>
    <name evidence="1" type="ORF">QLQ22_13595</name>
</gene>
<sequence>MEYRLFPAADSDKAIENLMQCYIYDFTEFNNDKVNGQGRFNDYPYFENY</sequence>
<reference evidence="2" key="1">
    <citation type="journal article" date="2025" name="Aquaculture">
        <title>Assessment of the bioflocculant production and safety properties of Metabacillus hrfriensis sp. nov. based on phenotypic and whole-genome sequencing analysis.</title>
        <authorList>
            <person name="Zhang R."/>
            <person name="Zhao Z."/>
            <person name="Luo L."/>
            <person name="Wang S."/>
            <person name="Guo K."/>
            <person name="Xu W."/>
        </authorList>
    </citation>
    <scope>NUCLEOTIDE SEQUENCE [LARGE SCALE GENOMIC DNA]</scope>
    <source>
        <strain evidence="2">CT-WN-B3</strain>
    </source>
</reference>
<dbReference type="Proteomes" id="UP001226091">
    <property type="component" value="Chromosome"/>
</dbReference>
<proteinExistence type="predicted"/>